<evidence type="ECO:0000256" key="6">
    <source>
        <dbReference type="SAM" id="Coils"/>
    </source>
</evidence>
<protein>
    <submittedName>
        <fullName evidence="12">Uncharacterized protein</fullName>
    </submittedName>
</protein>
<feature type="domain" description="Ion transport" evidence="8">
    <location>
        <begin position="2232"/>
        <end position="2477"/>
    </location>
</feature>
<dbReference type="Gene3D" id="1.10.287.70">
    <property type="match status" value="1"/>
</dbReference>
<dbReference type="EMBL" id="JASEJX010000038">
    <property type="protein sequence ID" value="KAK4509801.1"/>
    <property type="molecule type" value="Genomic_DNA"/>
</dbReference>
<feature type="domain" description="RyR/IP3R Homology associated" evidence="10">
    <location>
        <begin position="1937"/>
        <end position="2033"/>
    </location>
</feature>
<evidence type="ECO:0000256" key="7">
    <source>
        <dbReference type="SAM" id="Phobius"/>
    </source>
</evidence>
<dbReference type="InterPro" id="IPR035910">
    <property type="entry name" value="RyR/IP3R_RIH_dom_sf"/>
</dbReference>
<keyword evidence="3" id="KW-0677">Repeat</keyword>
<proteinExistence type="predicted"/>
<dbReference type="InterPro" id="IPR005821">
    <property type="entry name" value="Ion_trans_dom"/>
</dbReference>
<dbReference type="PANTHER" id="PTHR13715:SF99">
    <property type="entry name" value="INOSITOL 1,4,5-TRISPHOSPHATE RECEPTOR-LIKE PROTEIN A"/>
    <property type="match status" value="1"/>
</dbReference>
<dbReference type="Gene3D" id="2.80.10.50">
    <property type="match status" value="2"/>
</dbReference>
<sequence>MPVHAATVATAVGAPSTLNLDNDRSHESILRLGDELIFYDQNNNMLTAENPLETRACVRPSQPSFLSTRDAMGTSIFRLEPQQSHAAQKELETFVGEDDIESLSCEASIEELEQLTILQHKADKEIAQNEAEKRRLLGKPVVYGQVIQLFNQHFKKYLTVTGKTCFNNKGAQHRLQVNLSSEFVGYFRIMPRYRIRFVGDVIRVGDTVALQCVRPEGYLNVDYDSSGKSNYEVYSHTRLSSWTMRLHYSSTSDQDTKHIKYTNAGQYVRFYHKEMESYLEAPSIYGNNVVMLKKHIINPLDPKETESPQAFWEIENVDMSRGSKVRWRKSIRIRHIATRAYLSIDPSNIRIDPATGKTCLSLQLVKDPPRPFDSSQDSTLFQLVPVSAPSLTGVPYGSFLRIKHTLTDCWMHAASNEDEDAASTSASDVPKFTISNPSCSSLPASSKPTRPSPLLQAPSSFMATRIHHERFNSTESLFSNIMDSQQQQPDYFDVDMVNDTLPDLSDAYLDISAAQDLYYHDCFSITLVDQELADTFNYANEMLPPLQRFLCQPRPINKDTSVSFPILQDEYESIANILRALIRFCTKSNESDPLKRVGLPIEYHQILVRDIGIIKTVIDMIVVPFNLTKRRKIREKLQRQTQQSFKQAVDCTTTSPDEKEVTRSELLLNTQLKHILTLCYHLLRVFLVRRPSALQEEDNDGTDNDGPGRENQFYVFNKAGEQGIALFIEHLSYNVGATDMLIRLLEVVEQHNVITLSIVTSLIEKSLVRTCDITEELKKGVRVEDTQQRVTCIRLLSALCQKAASPASYRSSKNTAIKADTASLFLLYRERVREGLFSRSGACLLQTKVVDKHVQVQFVNDMWYDLGDLLQQQPHMLLFIESLLDLVYSLSNESHSKTDGFMSQCISREVCLLCLKNTALPCTLRSKFCDLLRVLYVDVSTFEKVALTDYTIYTQSINNNTEYYPFGSSGIEAEFFQSLKRWIFRFLDSRHHEFIEDSDDIQFLSSVLQLVHTQLRLGFFQKTRDVGILFRALVHVLDGRTDARNEEHCKYITDVDTPRKWRERYVLTEKNMFVMNTKIQILHIFDLIFDLRLRVRMSKLANTWKVVTENDAAEYHTSPNASGLLLMLSVFEETELRDREESLMPILKDILKYQYAPLKEIVVVVMHRLFTDSQELFKEVANAVVLRDPEQAQVYKTIKQQLTQLQRIVYSSRFTDDHCLLHLSQISNITQELQELVTVPTDSEGVPIYDESVYCRIFKSLDACDFLVDVLVSLLNISAKHYHAYIDTINACLGLLCTITSNDKELQTQFVLSNMDLLISLTELSAKIAVTFAQLCSNNLYLSVHIKEDHIIRLLEISEGHQGEYLLVFHDLMKTQGKFIKRNQDIVMRFFMDHRQDYVPFDSVEKLKSMHNSDYCIHLISMLAICGQGENTFGQSFARTIFSIQDIYDIVHDQHVSIQLKSVMLKFLASIYIEDVELVSEAPIYDNENIVQLIKFSEDAITQCIYTSSPSTQQQDQSNDYYVLVFRGVLAFLRAVFEYHISIEIAVYEIYRYTHLVDLTVKLLPLAYRDEKALQANLACLDSMINVAGFRGSMSPRELRDILKDATMTLDRLYARNRHHHQEQQSTFTSISHLMSIQDTVNISFQKLFQEIKTSKAVEQYQQQEFDRLCSHFSLSGDSAMDTDGSIESLIAYLSTMTTSKVNKRVEYYQVATIKLLEEVSRKYIRQRTETDPNANPSRYEALEKKKVKAQNALNDLGCTLVAQNLLSSPRRRIFDAALKLLISLLDGGNKNVQDKLEEYFYSIREERFFYSFHQRLQSGINSSKDAQIYLTRRMYKMNRQQHMLDNVMQQQEKATNSTVTRRKKSKSISLVESSFAAPIAASKRNSYHMMARKRASSIYVNQQQPLSIECNELYKDISQLMVTNSETTSEFGSTAKDFKVMQDTMRTLQLMVEGHNLHLQTYLAKQPDNIKSFNIVLDVVEYFHAIVPLCNEQNIKLIIQVLDTITELAQGCLQNQVAIFNNKIINPVNTILREAYTSCDHQLVNELKSKVVTCLLSLLEGGIENSETIYKEMIESLDLATVKSNMDAIYIENLASLNSKNVYEKLECGFLYAILVMTLAPAIKDQEQSAMFFEKNDAFDYFQSHTGKIEILMDYGQEKQLTRVLFPVPEICQYLRQETKQRFLWNVKRESPSSKIEDFVQQSDMIIYEIENQAHVAHSKYLSFLTEYSAFWWESAYGVSILLNLLLMMYPNLLVDAVNTHSSNQKPFLILCCRYLLGLVHLGFWLLLTAEFYFIQLPVLINRRHGPHVRTFIWARTLTDSKFLYHILMVFFSAIGLVYPGFYSLHLLDFVFRDSILQGVISSITLNVHSISRTAILGIIVIYIHSIVAYMYFRKEFDVSKGLFCGSLMECFVTVLSHGVRSGGGIGDILEPDELHKPSGWRTAFEMSFYLVVVVFLLNAIFGIIFDTFGHLRDERSSIQQDMKNSCFICSIPAVEFQRHAKKGFEDHVKNDHNIWQYLFFLVHLRNKDRTEYTGPESYVSGCLKNADYSFFPINRALGLSTDEQDDTERLDRLEEMSQQLLDKLAKLEEHLDKLTDHQIRSRQNSFMLSPM</sequence>
<dbReference type="Proteomes" id="UP001304243">
    <property type="component" value="Unassembled WGS sequence"/>
</dbReference>
<dbReference type="GeneID" id="89950791"/>
<evidence type="ECO:0000256" key="3">
    <source>
        <dbReference type="ARBA" id="ARBA00022737"/>
    </source>
</evidence>
<dbReference type="GO" id="GO:0070679">
    <property type="term" value="F:inositol 1,4,5 trisphosphate binding"/>
    <property type="evidence" value="ECO:0007669"/>
    <property type="project" value="InterPro"/>
</dbReference>
<feature type="domain" description="Inositol 1,4,5-trisphosphate/ryanodine receptor" evidence="11">
    <location>
        <begin position="27"/>
        <end position="248"/>
    </location>
</feature>
<reference evidence="12 13" key="1">
    <citation type="submission" date="2022-11" db="EMBL/GenBank/DDBJ databases">
        <title>Mucor velutinosus strain NIH1002 WGS.</title>
        <authorList>
            <person name="Subramanian P."/>
            <person name="Mullikin J.C."/>
            <person name="Segre J.A."/>
            <person name="Zelazny A.M."/>
        </authorList>
    </citation>
    <scope>NUCLEOTIDE SEQUENCE [LARGE SCALE GENOMIC DNA]</scope>
    <source>
        <strain evidence="12 13">NIH1002</strain>
    </source>
</reference>
<dbReference type="InterPro" id="IPR015925">
    <property type="entry name" value="Ryanodine_IP3_receptor"/>
</dbReference>
<evidence type="ECO:0000259" key="11">
    <source>
        <dbReference type="Pfam" id="PF08709"/>
    </source>
</evidence>
<dbReference type="Pfam" id="PF02815">
    <property type="entry name" value="MIR"/>
    <property type="match status" value="1"/>
</dbReference>
<dbReference type="Pfam" id="PF08709">
    <property type="entry name" value="Ins145_P3_rec"/>
    <property type="match status" value="1"/>
</dbReference>
<dbReference type="Pfam" id="PF08454">
    <property type="entry name" value="RIH_assoc"/>
    <property type="match status" value="1"/>
</dbReference>
<keyword evidence="13" id="KW-1185">Reference proteome</keyword>
<organism evidence="12 13">
    <name type="scientific">Mucor velutinosus</name>
    <dbReference type="NCBI Taxonomy" id="708070"/>
    <lineage>
        <taxon>Eukaryota</taxon>
        <taxon>Fungi</taxon>
        <taxon>Fungi incertae sedis</taxon>
        <taxon>Mucoromycota</taxon>
        <taxon>Mucoromycotina</taxon>
        <taxon>Mucoromycetes</taxon>
        <taxon>Mucorales</taxon>
        <taxon>Mucorineae</taxon>
        <taxon>Mucoraceae</taxon>
        <taxon>Mucor</taxon>
    </lineage>
</organism>
<dbReference type="CDD" id="cd23280">
    <property type="entry name" value="beta-trefoil_MIR_itr-1-like"/>
    <property type="match status" value="1"/>
</dbReference>
<dbReference type="InterPro" id="IPR036300">
    <property type="entry name" value="MIR_dom_sf"/>
</dbReference>
<evidence type="ECO:0000256" key="1">
    <source>
        <dbReference type="ARBA" id="ARBA00004141"/>
    </source>
</evidence>
<dbReference type="InterPro" id="IPR000493">
    <property type="entry name" value="InsP3_rcpt"/>
</dbReference>
<keyword evidence="4 7" id="KW-1133">Transmembrane helix</keyword>
<feature type="coiled-coil region" evidence="6">
    <location>
        <begin position="2565"/>
        <end position="2599"/>
    </location>
</feature>
<evidence type="ECO:0000313" key="13">
    <source>
        <dbReference type="Proteomes" id="UP001304243"/>
    </source>
</evidence>
<dbReference type="PANTHER" id="PTHR13715">
    <property type="entry name" value="RYANODINE RECEPTOR AND IP3 RECEPTOR"/>
    <property type="match status" value="1"/>
</dbReference>
<dbReference type="SUPFAM" id="SSF82109">
    <property type="entry name" value="MIR domain"/>
    <property type="match status" value="2"/>
</dbReference>
<feature type="transmembrane region" description="Helical" evidence="7">
    <location>
        <begin position="2376"/>
        <end position="2394"/>
    </location>
</feature>
<dbReference type="Pfam" id="PF00520">
    <property type="entry name" value="Ion_trans"/>
    <property type="match status" value="1"/>
</dbReference>
<keyword evidence="5 7" id="KW-0472">Membrane</keyword>
<dbReference type="GO" id="GO:0005783">
    <property type="term" value="C:endoplasmic reticulum"/>
    <property type="evidence" value="ECO:0007669"/>
    <property type="project" value="InterPro"/>
</dbReference>
<comment type="caution">
    <text evidence="12">The sequence shown here is derived from an EMBL/GenBank/DDBJ whole genome shotgun (WGS) entry which is preliminary data.</text>
</comment>
<feature type="domain" description="MIR" evidence="9">
    <location>
        <begin position="263"/>
        <end position="420"/>
    </location>
</feature>
<dbReference type="RefSeq" id="XP_064676467.1">
    <property type="nucleotide sequence ID" value="XM_064826369.1"/>
</dbReference>
<dbReference type="GO" id="GO:0016020">
    <property type="term" value="C:membrane"/>
    <property type="evidence" value="ECO:0007669"/>
    <property type="project" value="UniProtKB-SubCell"/>
</dbReference>
<dbReference type="InterPro" id="IPR014821">
    <property type="entry name" value="Ins145_P3_rcpt"/>
</dbReference>
<evidence type="ECO:0000313" key="12">
    <source>
        <dbReference type="EMBL" id="KAK4509801.1"/>
    </source>
</evidence>
<name>A0AAN7D8C4_9FUNG</name>
<comment type="subcellular location">
    <subcellularLocation>
        <location evidence="1">Membrane</location>
        <topology evidence="1">Multi-pass membrane protein</topology>
    </subcellularLocation>
</comment>
<keyword evidence="6" id="KW-0175">Coiled coil</keyword>
<evidence type="ECO:0000256" key="4">
    <source>
        <dbReference type="ARBA" id="ARBA00022989"/>
    </source>
</evidence>
<dbReference type="GO" id="GO:0005220">
    <property type="term" value="F:inositol 1,4,5-trisphosphate-gated calcium channel activity"/>
    <property type="evidence" value="ECO:0007669"/>
    <property type="project" value="InterPro"/>
</dbReference>
<feature type="transmembrane region" description="Helical" evidence="7">
    <location>
        <begin position="2324"/>
        <end position="2344"/>
    </location>
</feature>
<dbReference type="SUPFAM" id="SSF100909">
    <property type="entry name" value="IP3 receptor type 1 binding core, domain 2"/>
    <property type="match status" value="1"/>
</dbReference>
<keyword evidence="2 7" id="KW-0812">Transmembrane</keyword>
<evidence type="ECO:0000259" key="10">
    <source>
        <dbReference type="Pfam" id="PF08454"/>
    </source>
</evidence>
<evidence type="ECO:0000259" key="8">
    <source>
        <dbReference type="Pfam" id="PF00520"/>
    </source>
</evidence>
<dbReference type="InterPro" id="IPR013662">
    <property type="entry name" value="RIH_assoc-dom"/>
</dbReference>
<dbReference type="InterPro" id="IPR016093">
    <property type="entry name" value="MIR_motif"/>
</dbReference>
<evidence type="ECO:0000256" key="5">
    <source>
        <dbReference type="ARBA" id="ARBA00023136"/>
    </source>
</evidence>
<feature type="transmembrane region" description="Helical" evidence="7">
    <location>
        <begin position="2448"/>
        <end position="2467"/>
    </location>
</feature>
<evidence type="ECO:0000259" key="9">
    <source>
        <dbReference type="Pfam" id="PF02815"/>
    </source>
</evidence>
<evidence type="ECO:0000256" key="2">
    <source>
        <dbReference type="ARBA" id="ARBA00022692"/>
    </source>
</evidence>
<dbReference type="PRINTS" id="PR00779">
    <property type="entry name" value="INSP3RECEPTR"/>
</dbReference>
<accession>A0AAN7D8C4</accession>
<gene>
    <name evidence="12" type="ORF">ATC70_007105</name>
</gene>